<proteinExistence type="predicted"/>
<sequence length="242" mass="25212">MTEPTRIRLDDLIAAIRKQHDDPLDQLADAMVAADHLGEIADSLIGHFVDQARRAGASWTSIGASMGVSKQAAQKRFVSRTSPAANAANDADNPFSRFTPRAGNVLMAAHSRAVAANAAQVSPAHIADALAAEPDALAMAVLRDNGIGVDDLHTALAPLMPIAPDRGPDATSLLPYDNAAKAVIESTVAIAVELGHNYVGTEHLLLGLFTDDGVAEKLRSLGVDSDGARASITAMLEQLGSK</sequence>
<evidence type="ECO:0000313" key="3">
    <source>
        <dbReference type="EMBL" id="ACY19938.1"/>
    </source>
</evidence>
<accession>D0LEM0</accession>
<keyword evidence="4" id="KW-1185">Reference proteome</keyword>
<dbReference type="OrthoDB" id="3290891at2"/>
<protein>
    <submittedName>
        <fullName evidence="3">Clp domain protein</fullName>
    </submittedName>
</protein>
<reference evidence="4" key="1">
    <citation type="submission" date="2009-10" db="EMBL/GenBank/DDBJ databases">
        <title>The complete chromosome of Gordonia bronchialis DSM 43247.</title>
        <authorList>
            <consortium name="US DOE Joint Genome Institute (JGI-PGF)"/>
            <person name="Lucas S."/>
            <person name="Copeland A."/>
            <person name="Lapidus A."/>
            <person name="Glavina del Rio T."/>
            <person name="Dalin E."/>
            <person name="Tice H."/>
            <person name="Bruce D."/>
            <person name="Goodwin L."/>
            <person name="Pitluck S."/>
            <person name="Kyrpides N."/>
            <person name="Mavromatis K."/>
            <person name="Ivanova N."/>
            <person name="Ovchinnikova G."/>
            <person name="Saunders E."/>
            <person name="Brettin T."/>
            <person name="Detter J.C."/>
            <person name="Han C."/>
            <person name="Larimer F."/>
            <person name="Land M."/>
            <person name="Hauser L."/>
            <person name="Markowitz V."/>
            <person name="Cheng J.-F."/>
            <person name="Hugenholtz P."/>
            <person name="Woyke T."/>
            <person name="Wu D."/>
            <person name="Jando M."/>
            <person name="Schneider S."/>
            <person name="Goeker M."/>
            <person name="Klenk H.-P."/>
            <person name="Eisen J.A."/>
        </authorList>
    </citation>
    <scope>NUCLEOTIDE SEQUENCE [LARGE SCALE GENOMIC DNA]</scope>
    <source>
        <strain evidence="4">ATCC 25592 / DSM 43247 / BCRC 13721 / JCM 3198 / KCTC 3076 / NBRC 16047 / NCTC 10667</strain>
    </source>
</reference>
<reference evidence="3 4" key="2">
    <citation type="journal article" date="2010" name="Stand. Genomic Sci.">
        <title>Complete genome sequence of Gordonia bronchialis type strain (3410).</title>
        <authorList>
            <person name="Ivanova N."/>
            <person name="Sikorski J."/>
            <person name="Jando M."/>
            <person name="Lapidus A."/>
            <person name="Nolan M."/>
            <person name="Lucas S."/>
            <person name="Del Rio T.G."/>
            <person name="Tice H."/>
            <person name="Copeland A."/>
            <person name="Cheng J.F."/>
            <person name="Chen F."/>
            <person name="Bruce D."/>
            <person name="Goodwin L."/>
            <person name="Pitluck S."/>
            <person name="Mavromatis K."/>
            <person name="Ovchinnikova G."/>
            <person name="Pati A."/>
            <person name="Chen A."/>
            <person name="Palaniappan K."/>
            <person name="Land M."/>
            <person name="Hauser L."/>
            <person name="Chang Y.J."/>
            <person name="Jeffries C.D."/>
            <person name="Chain P."/>
            <person name="Saunders E."/>
            <person name="Han C."/>
            <person name="Detter J.C."/>
            <person name="Brettin T."/>
            <person name="Rohde M."/>
            <person name="Goker M."/>
            <person name="Bristow J."/>
            <person name="Eisen J.A."/>
            <person name="Markowitz V."/>
            <person name="Hugenholtz P."/>
            <person name="Klenk H.P."/>
            <person name="Kyrpides N.C."/>
        </authorList>
    </citation>
    <scope>NUCLEOTIDE SEQUENCE [LARGE SCALE GENOMIC DNA]</scope>
    <source>
        <strain evidence="4">ATCC 25592 / DSM 43247 / BCRC 13721 / JCM 3198 / KCTC 3076 / NBRC 16047 / NCTC 10667</strain>
    </source>
</reference>
<dbReference type="EMBL" id="CP001802">
    <property type="protein sequence ID" value="ACY19938.1"/>
    <property type="molecule type" value="Genomic_DNA"/>
</dbReference>
<dbReference type="PROSITE" id="PS51903">
    <property type="entry name" value="CLP_R"/>
    <property type="match status" value="1"/>
</dbReference>
<dbReference type="Gene3D" id="1.10.1780.10">
    <property type="entry name" value="Clp, N-terminal domain"/>
    <property type="match status" value="1"/>
</dbReference>
<feature type="domain" description="Clp R" evidence="2">
    <location>
        <begin position="95"/>
        <end position="238"/>
    </location>
</feature>
<dbReference type="eggNOG" id="COG0542">
    <property type="taxonomic scope" value="Bacteria"/>
</dbReference>
<dbReference type="AlphaFoldDB" id="D0LEM0"/>
<evidence type="ECO:0000259" key="2">
    <source>
        <dbReference type="PROSITE" id="PS51903"/>
    </source>
</evidence>
<organism evidence="3 4">
    <name type="scientific">Gordonia bronchialis (strain ATCC 25592 / DSM 43247 / BCRC 13721 / JCM 3198 / KCTC 3076 / NBRC 16047 / NCTC 10667)</name>
    <name type="common">Rhodococcus bronchialis</name>
    <dbReference type="NCBI Taxonomy" id="526226"/>
    <lineage>
        <taxon>Bacteria</taxon>
        <taxon>Bacillati</taxon>
        <taxon>Actinomycetota</taxon>
        <taxon>Actinomycetes</taxon>
        <taxon>Mycobacteriales</taxon>
        <taxon>Gordoniaceae</taxon>
        <taxon>Gordonia</taxon>
    </lineage>
</organism>
<gene>
    <name evidence="3" type="ordered locus">Gbro_0610</name>
</gene>
<dbReference type="InterPro" id="IPR004176">
    <property type="entry name" value="Clp_R_N"/>
</dbReference>
<dbReference type="SUPFAM" id="SSF81923">
    <property type="entry name" value="Double Clp-N motif"/>
    <property type="match status" value="1"/>
</dbReference>
<dbReference type="HOGENOM" id="CLU_083296_0_0_11"/>
<dbReference type="Proteomes" id="UP000001219">
    <property type="component" value="Chromosome"/>
</dbReference>
<keyword evidence="1" id="KW-0677">Repeat</keyword>
<dbReference type="RefSeq" id="WP_012832525.1">
    <property type="nucleotide sequence ID" value="NC_013441.1"/>
</dbReference>
<dbReference type="KEGG" id="gbr:Gbro_0610"/>
<name>D0LEM0_GORB4</name>
<dbReference type="Pfam" id="PF02861">
    <property type="entry name" value="Clp_N"/>
    <property type="match status" value="1"/>
</dbReference>
<evidence type="ECO:0000256" key="1">
    <source>
        <dbReference type="PROSITE-ProRule" id="PRU01251"/>
    </source>
</evidence>
<evidence type="ECO:0000313" key="4">
    <source>
        <dbReference type="Proteomes" id="UP000001219"/>
    </source>
</evidence>
<dbReference type="STRING" id="526226.Gbro_0610"/>
<dbReference type="InterPro" id="IPR036628">
    <property type="entry name" value="Clp_N_dom_sf"/>
</dbReference>